<evidence type="ECO:0000313" key="10">
    <source>
        <dbReference type="Proteomes" id="UP000479710"/>
    </source>
</evidence>
<evidence type="ECO:0000256" key="2">
    <source>
        <dbReference type="ARBA" id="ARBA00022614"/>
    </source>
</evidence>
<name>A0A6G1BLB2_9ORYZ</name>
<evidence type="ECO:0000256" key="1">
    <source>
        <dbReference type="ARBA" id="ARBA00008894"/>
    </source>
</evidence>
<keyword evidence="3" id="KW-0677">Repeat</keyword>
<dbReference type="GO" id="GO:0006952">
    <property type="term" value="P:defense response"/>
    <property type="evidence" value="ECO:0007669"/>
    <property type="project" value="UniProtKB-KW"/>
</dbReference>
<dbReference type="AlphaFoldDB" id="A0A6G1BLB2"/>
<dbReference type="EMBL" id="SPHZ02000012">
    <property type="protein sequence ID" value="KAF0888828.1"/>
    <property type="molecule type" value="Genomic_DNA"/>
</dbReference>
<feature type="compositionally biased region" description="Basic residues" evidence="7">
    <location>
        <begin position="115"/>
        <end position="125"/>
    </location>
</feature>
<keyword evidence="10" id="KW-1185">Reference proteome</keyword>
<keyword evidence="4" id="KW-0547">Nucleotide-binding</keyword>
<feature type="coiled-coil region" evidence="6">
    <location>
        <begin position="36"/>
        <end position="88"/>
    </location>
</feature>
<comment type="caution">
    <text evidence="9">The sequence shown here is derived from an EMBL/GenBank/DDBJ whole genome shotgun (WGS) entry which is preliminary data.</text>
</comment>
<keyword evidence="6" id="KW-0175">Coiled coil</keyword>
<dbReference type="Gene3D" id="1.20.5.4130">
    <property type="match status" value="1"/>
</dbReference>
<evidence type="ECO:0000313" key="9">
    <source>
        <dbReference type="EMBL" id="KAF0888828.1"/>
    </source>
</evidence>
<dbReference type="GO" id="GO:0000166">
    <property type="term" value="F:nucleotide binding"/>
    <property type="evidence" value="ECO:0007669"/>
    <property type="project" value="UniProtKB-KW"/>
</dbReference>
<evidence type="ECO:0000256" key="5">
    <source>
        <dbReference type="ARBA" id="ARBA00022821"/>
    </source>
</evidence>
<dbReference type="InterPro" id="IPR041118">
    <property type="entry name" value="Rx_N"/>
</dbReference>
<evidence type="ECO:0000256" key="7">
    <source>
        <dbReference type="SAM" id="MobiDB-lite"/>
    </source>
</evidence>
<keyword evidence="2" id="KW-0433">Leucine-rich repeat</keyword>
<feature type="region of interest" description="Disordered" evidence="7">
    <location>
        <begin position="98"/>
        <end position="125"/>
    </location>
</feature>
<proteinExistence type="inferred from homology"/>
<comment type="similarity">
    <text evidence="1">Belongs to the disease resistance NB-LRR family.</text>
</comment>
<gene>
    <name evidence="9" type="ORF">E2562_019339</name>
</gene>
<keyword evidence="5" id="KW-0611">Plant defense</keyword>
<organism evidence="9 10">
    <name type="scientific">Oryza meyeriana var. granulata</name>
    <dbReference type="NCBI Taxonomy" id="110450"/>
    <lineage>
        <taxon>Eukaryota</taxon>
        <taxon>Viridiplantae</taxon>
        <taxon>Streptophyta</taxon>
        <taxon>Embryophyta</taxon>
        <taxon>Tracheophyta</taxon>
        <taxon>Spermatophyta</taxon>
        <taxon>Magnoliopsida</taxon>
        <taxon>Liliopsida</taxon>
        <taxon>Poales</taxon>
        <taxon>Poaceae</taxon>
        <taxon>BOP clade</taxon>
        <taxon>Oryzoideae</taxon>
        <taxon>Oryzeae</taxon>
        <taxon>Oryzinae</taxon>
        <taxon>Oryza</taxon>
        <taxon>Oryza meyeriana</taxon>
    </lineage>
</organism>
<evidence type="ECO:0000256" key="6">
    <source>
        <dbReference type="SAM" id="Coils"/>
    </source>
</evidence>
<protein>
    <recommendedName>
        <fullName evidence="8">Disease resistance N-terminal domain-containing protein</fullName>
    </recommendedName>
</protein>
<feature type="domain" description="Disease resistance N-terminal" evidence="8">
    <location>
        <begin position="2"/>
        <end position="98"/>
    </location>
</feature>
<evidence type="ECO:0000256" key="4">
    <source>
        <dbReference type="ARBA" id="ARBA00022741"/>
    </source>
</evidence>
<sequence>MAVELALDSLSSLLTTNPTTPAAAATSHGMKELEDLRMLERTMRRIHATLRDAEQHWNTREKSAKLRLEELKELAYDAEEAVDEYEYEVTRRKVEVSERRAAVQGGGGGDGAGSSRKRKLHKVID</sequence>
<evidence type="ECO:0000259" key="8">
    <source>
        <dbReference type="Pfam" id="PF18052"/>
    </source>
</evidence>
<evidence type="ECO:0000256" key="3">
    <source>
        <dbReference type="ARBA" id="ARBA00022737"/>
    </source>
</evidence>
<dbReference type="Pfam" id="PF18052">
    <property type="entry name" value="Rx_N"/>
    <property type="match status" value="1"/>
</dbReference>
<accession>A0A6G1BLB2</accession>
<reference evidence="9 10" key="1">
    <citation type="submission" date="2019-11" db="EMBL/GenBank/DDBJ databases">
        <title>Whole genome sequence of Oryza granulata.</title>
        <authorList>
            <person name="Li W."/>
        </authorList>
    </citation>
    <scope>NUCLEOTIDE SEQUENCE [LARGE SCALE GENOMIC DNA]</scope>
    <source>
        <strain evidence="10">cv. Menghai</strain>
        <tissue evidence="9">Leaf</tissue>
    </source>
</reference>
<dbReference type="Proteomes" id="UP000479710">
    <property type="component" value="Unassembled WGS sequence"/>
</dbReference>